<evidence type="ECO:0000256" key="2">
    <source>
        <dbReference type="ARBA" id="ARBA00005692"/>
    </source>
</evidence>
<dbReference type="EMBL" id="GL379825">
    <property type="protein sequence ID" value="EGT49199.1"/>
    <property type="molecule type" value="Genomic_DNA"/>
</dbReference>
<organism evidence="8">
    <name type="scientific">Caenorhabditis brenneri</name>
    <name type="common">Nematode worm</name>
    <dbReference type="NCBI Taxonomy" id="135651"/>
    <lineage>
        <taxon>Eukaryota</taxon>
        <taxon>Metazoa</taxon>
        <taxon>Ecdysozoa</taxon>
        <taxon>Nematoda</taxon>
        <taxon>Chromadorea</taxon>
        <taxon>Rhabditida</taxon>
        <taxon>Rhabditina</taxon>
        <taxon>Rhabditomorpha</taxon>
        <taxon>Rhabditoidea</taxon>
        <taxon>Rhabditidae</taxon>
        <taxon>Peloderinae</taxon>
        <taxon>Caenorhabditis</taxon>
    </lineage>
</organism>
<sequence>MDLLTNTKFMITTSYGITAMLIYTGVTTVILRNQTTFKSTFFHLFCNLCTYLNSFITLRIPQNTGVMGTFSSFYSNLNVNNTENGFPLMIFHTLHFEFAYTQYIFNCLVCANRFTAIIFPINSERYWLRFNWLIVSSMFLVPLAFFTRHILQNRSFFNWSATANFSIDTTYGRSNIYYYLMPSLILLTLINIIFNIMAGVKLYKMKKKGVKVPETSLFSMAFTVFLIDFFLTSLTVSNYYLTNIAGGLDSPFVKFLLATIPLLTPFASDALTLTHPFLLLYFSKTVRRKCMESSKLLQKFQNHRFFAESNSNAVIMSVPKNLNQVANSSSNKL</sequence>
<dbReference type="OMA" id="EFAYTQY"/>
<keyword evidence="4 6" id="KW-1133">Transmembrane helix</keyword>
<dbReference type="GO" id="GO:0016020">
    <property type="term" value="C:membrane"/>
    <property type="evidence" value="ECO:0007669"/>
    <property type="project" value="UniProtKB-SubCell"/>
</dbReference>
<evidence type="ECO:0000256" key="6">
    <source>
        <dbReference type="RuleBase" id="RU280813"/>
    </source>
</evidence>
<dbReference type="InParanoid" id="G0N104"/>
<gene>
    <name evidence="7" type="primary">Cbn-srg-34</name>
    <name evidence="7" type="ORF">CAEBREN_10740</name>
</gene>
<protein>
    <recommendedName>
        <fullName evidence="6">Serpentine receptor class gamma</fullName>
    </recommendedName>
</protein>
<dbReference type="FunCoup" id="G0N104">
    <property type="interactions" value="6"/>
</dbReference>
<evidence type="ECO:0000256" key="4">
    <source>
        <dbReference type="ARBA" id="ARBA00022989"/>
    </source>
</evidence>
<evidence type="ECO:0000256" key="1">
    <source>
        <dbReference type="ARBA" id="ARBA00004141"/>
    </source>
</evidence>
<comment type="subcellular location">
    <subcellularLocation>
        <location evidence="1">Membrane</location>
        <topology evidence="1">Multi-pass membrane protein</topology>
    </subcellularLocation>
</comment>
<dbReference type="PANTHER" id="PTHR31552">
    <property type="entry name" value="SERPENTINE RECEPTOR CLASS GAMMA"/>
    <property type="match status" value="1"/>
</dbReference>
<evidence type="ECO:0000313" key="7">
    <source>
        <dbReference type="EMBL" id="EGT49199.1"/>
    </source>
</evidence>
<proteinExistence type="inferred from homology"/>
<feature type="transmembrane region" description="Helical" evidence="6">
    <location>
        <begin position="260"/>
        <end position="282"/>
    </location>
</feature>
<evidence type="ECO:0000313" key="8">
    <source>
        <dbReference type="Proteomes" id="UP000008068"/>
    </source>
</evidence>
<feature type="transmembrane region" description="Helical" evidence="6">
    <location>
        <begin position="217"/>
        <end position="240"/>
    </location>
</feature>
<feature type="transmembrane region" description="Helical" evidence="6">
    <location>
        <begin position="130"/>
        <end position="151"/>
    </location>
</feature>
<keyword evidence="5 6" id="KW-0472">Membrane</keyword>
<reference evidence="8" key="1">
    <citation type="submission" date="2011-07" db="EMBL/GenBank/DDBJ databases">
        <authorList>
            <consortium name="Caenorhabditis brenneri Sequencing and Analysis Consortium"/>
            <person name="Wilson R.K."/>
        </authorList>
    </citation>
    <scope>NUCLEOTIDE SEQUENCE [LARGE SCALE GENOMIC DNA]</scope>
    <source>
        <strain evidence="8">PB2801</strain>
    </source>
</reference>
<dbReference type="HOGENOM" id="CLU_069704_0_0_1"/>
<keyword evidence="3 6" id="KW-0812">Transmembrane</keyword>
<name>G0N104_CAEBE</name>
<evidence type="ECO:0000256" key="3">
    <source>
        <dbReference type="ARBA" id="ARBA00022692"/>
    </source>
</evidence>
<dbReference type="OrthoDB" id="5828859at2759"/>
<feature type="transmembrane region" description="Helical" evidence="6">
    <location>
        <begin position="12"/>
        <end position="31"/>
    </location>
</feature>
<dbReference type="AlphaFoldDB" id="G0N104"/>
<keyword evidence="8" id="KW-1185">Reference proteome</keyword>
<dbReference type="GO" id="GO:0004888">
    <property type="term" value="F:transmembrane signaling receptor activity"/>
    <property type="evidence" value="ECO:0007669"/>
    <property type="project" value="InterPro"/>
</dbReference>
<dbReference type="PANTHER" id="PTHR31552:SF28">
    <property type="entry name" value="SERPENTINE RECEPTOR CLASS GAMMA"/>
    <property type="match status" value="1"/>
</dbReference>
<dbReference type="Proteomes" id="UP000008068">
    <property type="component" value="Unassembled WGS sequence"/>
</dbReference>
<dbReference type="STRING" id="135651.G0N104"/>
<dbReference type="Pfam" id="PF02118">
    <property type="entry name" value="Srg"/>
    <property type="match status" value="1"/>
</dbReference>
<evidence type="ECO:0000256" key="5">
    <source>
        <dbReference type="ARBA" id="ARBA00023136"/>
    </source>
</evidence>
<dbReference type="eggNOG" id="ENOG502TGAT">
    <property type="taxonomic scope" value="Eukaryota"/>
</dbReference>
<dbReference type="InterPro" id="IPR000609">
    <property type="entry name" value="7TM_GPCR_serpentine_rcpt_Srg"/>
</dbReference>
<comment type="similarity">
    <text evidence="2 6">Belongs to the nematode receptor-like protein srg family.</text>
</comment>
<comment type="caution">
    <text evidence="6">Lacks conserved residue(s) required for the propagation of feature annotation.</text>
</comment>
<dbReference type="GO" id="GO:0007606">
    <property type="term" value="P:sensory perception of chemical stimulus"/>
    <property type="evidence" value="ECO:0007669"/>
    <property type="project" value="UniProtKB-UniRule"/>
</dbReference>
<accession>G0N104</accession>
<feature type="transmembrane region" description="Helical" evidence="6">
    <location>
        <begin position="176"/>
        <end position="196"/>
    </location>
</feature>